<reference evidence="1" key="1">
    <citation type="submission" date="2020-06" db="EMBL/GenBank/DDBJ databases">
        <title>WGS assembly of Ceratodon purpureus strain R40.</title>
        <authorList>
            <person name="Carey S.B."/>
            <person name="Jenkins J."/>
            <person name="Shu S."/>
            <person name="Lovell J.T."/>
            <person name="Sreedasyam A."/>
            <person name="Maumus F."/>
            <person name="Tiley G.P."/>
            <person name="Fernandez-Pozo N."/>
            <person name="Barry K."/>
            <person name="Chen C."/>
            <person name="Wang M."/>
            <person name="Lipzen A."/>
            <person name="Daum C."/>
            <person name="Saski C.A."/>
            <person name="Payton A.C."/>
            <person name="Mcbreen J.C."/>
            <person name="Conrad R.E."/>
            <person name="Kollar L.M."/>
            <person name="Olsson S."/>
            <person name="Huttunen S."/>
            <person name="Landis J.B."/>
            <person name="Wickett N.J."/>
            <person name="Johnson M.G."/>
            <person name="Rensing S.A."/>
            <person name="Grimwood J."/>
            <person name="Schmutz J."/>
            <person name="Mcdaniel S.F."/>
        </authorList>
    </citation>
    <scope>NUCLEOTIDE SEQUENCE</scope>
    <source>
        <strain evidence="1">R40</strain>
    </source>
</reference>
<sequence length="57" mass="6422">MNAEKTSLTLQQTPALGSWAGSCKTGSWEATPRSAPFGHSKLFLRFTLLWFSIYPRF</sequence>
<dbReference type="Proteomes" id="UP000822688">
    <property type="component" value="Chromosome 7"/>
</dbReference>
<accession>A0A8T0H8A8</accession>
<name>A0A8T0H8A8_CERPU</name>
<dbReference type="AlphaFoldDB" id="A0A8T0H8A8"/>
<dbReference type="PROSITE" id="PS51257">
    <property type="entry name" value="PROKAR_LIPOPROTEIN"/>
    <property type="match status" value="1"/>
</dbReference>
<comment type="caution">
    <text evidence="1">The sequence shown here is derived from an EMBL/GenBank/DDBJ whole genome shotgun (WGS) entry which is preliminary data.</text>
</comment>
<proteinExistence type="predicted"/>
<protein>
    <submittedName>
        <fullName evidence="1">Uncharacterized protein</fullName>
    </submittedName>
</protein>
<keyword evidence="2" id="KW-1185">Reference proteome</keyword>
<evidence type="ECO:0000313" key="1">
    <source>
        <dbReference type="EMBL" id="KAG0568171.1"/>
    </source>
</evidence>
<evidence type="ECO:0000313" key="2">
    <source>
        <dbReference type="Proteomes" id="UP000822688"/>
    </source>
</evidence>
<gene>
    <name evidence="1" type="ORF">KC19_7G191800</name>
</gene>
<dbReference type="EMBL" id="CM026428">
    <property type="protein sequence ID" value="KAG0568171.1"/>
    <property type="molecule type" value="Genomic_DNA"/>
</dbReference>
<organism evidence="1 2">
    <name type="scientific">Ceratodon purpureus</name>
    <name type="common">Fire moss</name>
    <name type="synonym">Dicranum purpureum</name>
    <dbReference type="NCBI Taxonomy" id="3225"/>
    <lineage>
        <taxon>Eukaryota</taxon>
        <taxon>Viridiplantae</taxon>
        <taxon>Streptophyta</taxon>
        <taxon>Embryophyta</taxon>
        <taxon>Bryophyta</taxon>
        <taxon>Bryophytina</taxon>
        <taxon>Bryopsida</taxon>
        <taxon>Dicranidae</taxon>
        <taxon>Pseudoditrichales</taxon>
        <taxon>Ditrichaceae</taxon>
        <taxon>Ceratodon</taxon>
    </lineage>
</organism>